<sequence>MILNVVEEPAQEPLTVTDAKLYLRVDDDTEDDMISAFITAAREWCEAYQNRAYITQTLELVIDHFPHHISEPFLFYDLPFLFSGERELYRHRHRHHNEIRLPMPPIQSVTSVAYTDETGAKTTVDPSTYIVDADSEPGRIVPASGQKWPLVRLQPINGVRVQYVAGYGTADKVPKSVLQAMKMLIDHWYNNRSAVGSVGGEVAFAVKSLLAKQRIVNT</sequence>
<reference evidence="1" key="1">
    <citation type="submission" date="2022-08" db="EMBL/GenBank/DDBJ databases">
        <title>Alicyclobacillus dauci DSM2870, complete genome.</title>
        <authorList>
            <person name="Wang Q."/>
            <person name="Cai R."/>
            <person name="Wang Z."/>
        </authorList>
    </citation>
    <scope>NUCLEOTIDE SEQUENCE</scope>
    <source>
        <strain evidence="1">DSM 28700</strain>
    </source>
</reference>
<name>A0ABY6Z951_9BACL</name>
<dbReference type="NCBIfam" id="TIGR01560">
    <property type="entry name" value="put_DNA_pack"/>
    <property type="match status" value="2"/>
</dbReference>
<dbReference type="NCBIfam" id="TIGR02215">
    <property type="entry name" value="phage_chp_gp8"/>
    <property type="match status" value="2"/>
</dbReference>
<proteinExistence type="predicted"/>
<evidence type="ECO:0000313" key="1">
    <source>
        <dbReference type="EMBL" id="WAH38615.1"/>
    </source>
</evidence>
<dbReference type="InterPro" id="IPR011738">
    <property type="entry name" value="Phage_CHP"/>
</dbReference>
<dbReference type="Pfam" id="PF05135">
    <property type="entry name" value="Phage_connect_1"/>
    <property type="match status" value="1"/>
</dbReference>
<evidence type="ECO:0000313" key="2">
    <source>
        <dbReference type="Proteomes" id="UP001164803"/>
    </source>
</evidence>
<organism evidence="1 2">
    <name type="scientific">Alicyclobacillus dauci</name>
    <dbReference type="NCBI Taxonomy" id="1475485"/>
    <lineage>
        <taxon>Bacteria</taxon>
        <taxon>Bacillati</taxon>
        <taxon>Bacillota</taxon>
        <taxon>Bacilli</taxon>
        <taxon>Bacillales</taxon>
        <taxon>Alicyclobacillaceae</taxon>
        <taxon>Alicyclobacillus</taxon>
    </lineage>
</organism>
<keyword evidence="2" id="KW-1185">Reference proteome</keyword>
<dbReference type="Proteomes" id="UP001164803">
    <property type="component" value="Chromosome"/>
</dbReference>
<dbReference type="CDD" id="cd08054">
    <property type="entry name" value="gp6"/>
    <property type="match status" value="1"/>
</dbReference>
<dbReference type="EMBL" id="CP104064">
    <property type="protein sequence ID" value="WAH38615.1"/>
    <property type="molecule type" value="Genomic_DNA"/>
</dbReference>
<gene>
    <name evidence="1" type="ORF">NZD86_09095</name>
</gene>
<dbReference type="Gene3D" id="1.10.3230.30">
    <property type="entry name" value="Phage gp6-like head-tail connector protein"/>
    <property type="match status" value="1"/>
</dbReference>
<protein>
    <submittedName>
        <fullName evidence="1">Head-tail connector protein</fullName>
    </submittedName>
</protein>
<dbReference type="InterPro" id="IPR006450">
    <property type="entry name" value="Phage_HK97_gp6-like"/>
</dbReference>
<dbReference type="RefSeq" id="WP_268046202.1">
    <property type="nucleotide sequence ID" value="NZ_CP104064.1"/>
</dbReference>
<dbReference type="InterPro" id="IPR021146">
    <property type="entry name" value="Phage_gp6-like_head-tail"/>
</dbReference>
<accession>A0ABY6Z951</accession>